<sequence>MLGPLAVHRNGRPVRLGPVQQQVVLAVLLLHGDRPLSVPAMIDAVWGENAPASAVNLVQRHVSGLRRVLEPDRAAHAATSRLAWTGSGYRLGVGDDVFDLARFEAAVRRARQARDAGDPKAAAGELRTALLLVRGPLCDGLSSPFLDAERERRAERVLGVLEDRIELDLAAGDAVAVVDELRRLVTEHPLRERWHELLMLALSRAGRRADALAAFQHARRLLRDELGVDPAAPLRQLHQSILAGETTGTEPPRTATAVPAQLPHALGDFVGREAELRQLDRLLDRDEAGVAAISGTAGVGKTTLAVTWAHRVRERFPEGQLYVNLRGFDPAGAPADPGKVIRGFLEALAVPPDRIGADPDAHAALYRSAVAGRRVLIVLDNALDADQVRPLLPGTPGCLVVVTSRNELLSLVALDGARPVHVDLMSPSQARDLIGRRLGRDRVHDEPAAVRQIIDACARLPLALSVVVARAAAHPQFPLSATAEELRRAQGSLDVFDAGDLVTNVRAVFACSYRALTAPAARLFRLLGLHPGPDISIAAAGGLAAVPAAAVRAQINELARAHLIAERAPGRFVLHDLLRAYAAELVAATESPDERRAAVRRSLDHYLHTAYAADRRLGEFRDDLIGLEPAVPGARTEQPADQQAALAWFAAEEPVLLASLRQAVHDGYDRHAWQLGWTLIPFLDRQGRAHDLAAAQELALAAAKRMTEPRGEAVTRVGLAVGYIRLGRYAEARQQLNIAYRTFENLGEHIGMGHARRSLAWVLDCEGEYHEALGYVQQALDHFRRGGHETGEARALNALGWFHSRLGEHEKALHYCRHALELQRRLGDRWDQADTLDSVGRAYFQLGRFDESADYYTEAIELYVEFGDRFDEGHALIALGDARAAAGDRVSAVAAWQRAAEVLEQLDAPAVAEARSRLLADRIGLLSQE</sequence>
<keyword evidence="5" id="KW-0802">TPR repeat</keyword>
<dbReference type="GO" id="GO:0003677">
    <property type="term" value="F:DNA binding"/>
    <property type="evidence" value="ECO:0007669"/>
    <property type="project" value="UniProtKB-UniRule"/>
</dbReference>
<dbReference type="InterPro" id="IPR016032">
    <property type="entry name" value="Sig_transdc_resp-reg_C-effctor"/>
</dbReference>
<dbReference type="InterPro" id="IPR019734">
    <property type="entry name" value="TPR_rpt"/>
</dbReference>
<evidence type="ECO:0000256" key="2">
    <source>
        <dbReference type="ARBA" id="ARBA00023015"/>
    </source>
</evidence>
<keyword evidence="4" id="KW-0804">Transcription</keyword>
<evidence type="ECO:0000256" key="1">
    <source>
        <dbReference type="ARBA" id="ARBA00005820"/>
    </source>
</evidence>
<dbReference type="SUPFAM" id="SSF52540">
    <property type="entry name" value="P-loop containing nucleoside triphosphate hydrolases"/>
    <property type="match status" value="1"/>
</dbReference>
<feature type="DNA-binding region" description="OmpR/PhoB-type" evidence="6">
    <location>
        <begin position="1"/>
        <end position="93"/>
    </location>
</feature>
<dbReference type="Pfam" id="PF13424">
    <property type="entry name" value="TPR_12"/>
    <property type="match status" value="2"/>
</dbReference>
<dbReference type="Gene3D" id="1.25.40.10">
    <property type="entry name" value="Tetratricopeptide repeat domain"/>
    <property type="match status" value="2"/>
</dbReference>
<feature type="domain" description="OmpR/PhoB-type" evidence="7">
    <location>
        <begin position="1"/>
        <end position="93"/>
    </location>
</feature>
<feature type="repeat" description="TPR" evidence="5">
    <location>
        <begin position="793"/>
        <end position="826"/>
    </location>
</feature>
<dbReference type="SMART" id="SM00862">
    <property type="entry name" value="Trans_reg_C"/>
    <property type="match status" value="1"/>
</dbReference>
<dbReference type="PROSITE" id="PS50005">
    <property type="entry name" value="TPR"/>
    <property type="match status" value="2"/>
</dbReference>
<dbReference type="Proteomes" id="UP000294901">
    <property type="component" value="Unassembled WGS sequence"/>
</dbReference>
<protein>
    <submittedName>
        <fullName evidence="8">DNA-binding SARP family transcriptional activator</fullName>
    </submittedName>
</protein>
<evidence type="ECO:0000313" key="9">
    <source>
        <dbReference type="Proteomes" id="UP000294901"/>
    </source>
</evidence>
<dbReference type="SUPFAM" id="SSF48452">
    <property type="entry name" value="TPR-like"/>
    <property type="match status" value="3"/>
</dbReference>
<feature type="repeat" description="TPR" evidence="5">
    <location>
        <begin position="833"/>
        <end position="866"/>
    </location>
</feature>
<dbReference type="GO" id="GO:0006355">
    <property type="term" value="P:regulation of DNA-templated transcription"/>
    <property type="evidence" value="ECO:0007669"/>
    <property type="project" value="InterPro"/>
</dbReference>
<dbReference type="InterPro" id="IPR027417">
    <property type="entry name" value="P-loop_NTPase"/>
</dbReference>
<dbReference type="PROSITE" id="PS51755">
    <property type="entry name" value="OMPR_PHOB"/>
    <property type="match status" value="1"/>
</dbReference>
<dbReference type="GO" id="GO:0043531">
    <property type="term" value="F:ADP binding"/>
    <property type="evidence" value="ECO:0007669"/>
    <property type="project" value="InterPro"/>
</dbReference>
<dbReference type="InterPro" id="IPR005158">
    <property type="entry name" value="BTAD"/>
</dbReference>
<dbReference type="Pfam" id="PF03704">
    <property type="entry name" value="BTAD"/>
    <property type="match status" value="1"/>
</dbReference>
<organism evidence="8 9">
    <name type="scientific">Paractinoplanes brasiliensis</name>
    <dbReference type="NCBI Taxonomy" id="52695"/>
    <lineage>
        <taxon>Bacteria</taxon>
        <taxon>Bacillati</taxon>
        <taxon>Actinomycetota</taxon>
        <taxon>Actinomycetes</taxon>
        <taxon>Micromonosporales</taxon>
        <taxon>Micromonosporaceae</taxon>
        <taxon>Paractinoplanes</taxon>
    </lineage>
</organism>
<gene>
    <name evidence="8" type="ORF">C8E87_7251</name>
</gene>
<dbReference type="InterPro" id="IPR001867">
    <property type="entry name" value="OmpR/PhoB-type_DNA-bd"/>
</dbReference>
<evidence type="ECO:0000256" key="5">
    <source>
        <dbReference type="PROSITE-ProRule" id="PRU00339"/>
    </source>
</evidence>
<comment type="similarity">
    <text evidence="1">Belongs to the AfsR/DnrI/RedD regulatory family.</text>
</comment>
<keyword evidence="2" id="KW-0805">Transcription regulation</keyword>
<name>A0A4V3C606_9ACTN</name>
<dbReference type="AlphaFoldDB" id="A0A4V3C606"/>
<keyword evidence="3 6" id="KW-0238">DNA-binding</keyword>
<dbReference type="InterPro" id="IPR051677">
    <property type="entry name" value="AfsR-DnrI-RedD_regulator"/>
</dbReference>
<dbReference type="Pfam" id="PF00486">
    <property type="entry name" value="Trans_reg_C"/>
    <property type="match status" value="1"/>
</dbReference>
<dbReference type="SMART" id="SM00028">
    <property type="entry name" value="TPR"/>
    <property type="match status" value="5"/>
</dbReference>
<dbReference type="InterPro" id="IPR036388">
    <property type="entry name" value="WH-like_DNA-bd_sf"/>
</dbReference>
<evidence type="ECO:0000256" key="6">
    <source>
        <dbReference type="PROSITE-ProRule" id="PRU01091"/>
    </source>
</evidence>
<dbReference type="Gene3D" id="3.40.50.300">
    <property type="entry name" value="P-loop containing nucleotide triphosphate hydrolases"/>
    <property type="match status" value="1"/>
</dbReference>
<proteinExistence type="inferred from homology"/>
<keyword evidence="9" id="KW-1185">Reference proteome</keyword>
<reference evidence="8 9" key="1">
    <citation type="submission" date="2019-03" db="EMBL/GenBank/DDBJ databases">
        <title>Sequencing the genomes of 1000 actinobacteria strains.</title>
        <authorList>
            <person name="Klenk H.-P."/>
        </authorList>
    </citation>
    <scope>NUCLEOTIDE SEQUENCE [LARGE SCALE GENOMIC DNA]</scope>
    <source>
        <strain evidence="8 9">DSM 43805</strain>
    </source>
</reference>
<dbReference type="Pfam" id="PF13191">
    <property type="entry name" value="AAA_16"/>
    <property type="match status" value="1"/>
</dbReference>
<dbReference type="SUPFAM" id="SSF46894">
    <property type="entry name" value="C-terminal effector domain of the bipartite response regulators"/>
    <property type="match status" value="1"/>
</dbReference>
<dbReference type="PRINTS" id="PR00364">
    <property type="entry name" value="DISEASERSIST"/>
</dbReference>
<comment type="caution">
    <text evidence="8">The sequence shown here is derived from an EMBL/GenBank/DDBJ whole genome shotgun (WGS) entry which is preliminary data.</text>
</comment>
<evidence type="ECO:0000256" key="3">
    <source>
        <dbReference type="ARBA" id="ARBA00023125"/>
    </source>
</evidence>
<dbReference type="Gene3D" id="1.10.10.10">
    <property type="entry name" value="Winged helix-like DNA-binding domain superfamily/Winged helix DNA-binding domain"/>
    <property type="match status" value="1"/>
</dbReference>
<dbReference type="InterPro" id="IPR041664">
    <property type="entry name" value="AAA_16"/>
</dbReference>
<dbReference type="PANTHER" id="PTHR35807">
    <property type="entry name" value="TRANSCRIPTIONAL REGULATOR REDD-RELATED"/>
    <property type="match status" value="1"/>
</dbReference>
<dbReference type="GO" id="GO:0000160">
    <property type="term" value="P:phosphorelay signal transduction system"/>
    <property type="evidence" value="ECO:0007669"/>
    <property type="project" value="InterPro"/>
</dbReference>
<dbReference type="SMART" id="SM01043">
    <property type="entry name" value="BTAD"/>
    <property type="match status" value="1"/>
</dbReference>
<evidence type="ECO:0000313" key="8">
    <source>
        <dbReference type="EMBL" id="TDO31818.1"/>
    </source>
</evidence>
<accession>A0A4V3C606</accession>
<dbReference type="EMBL" id="SNWR01000002">
    <property type="protein sequence ID" value="TDO31818.1"/>
    <property type="molecule type" value="Genomic_DNA"/>
</dbReference>
<evidence type="ECO:0000259" key="7">
    <source>
        <dbReference type="PROSITE" id="PS51755"/>
    </source>
</evidence>
<dbReference type="CDD" id="cd15831">
    <property type="entry name" value="BTAD"/>
    <property type="match status" value="1"/>
</dbReference>
<dbReference type="InterPro" id="IPR011990">
    <property type="entry name" value="TPR-like_helical_dom_sf"/>
</dbReference>
<dbReference type="PANTHER" id="PTHR35807:SF1">
    <property type="entry name" value="TRANSCRIPTIONAL REGULATOR REDD"/>
    <property type="match status" value="1"/>
</dbReference>
<evidence type="ECO:0000256" key="4">
    <source>
        <dbReference type="ARBA" id="ARBA00023163"/>
    </source>
</evidence>